<protein>
    <submittedName>
        <fullName evidence="3">Uncharacterized protein</fullName>
    </submittedName>
</protein>
<dbReference type="KEGG" id="lha:LHA_1865"/>
<keyword evidence="2" id="KW-0732">Signal</keyword>
<sequence>MKWTYGLLLLISLPSFAFQPNTTSPQNPGVLYYPGLQKGHELNPFNRPPQNNVITGSDQATTRFDQSGYMDTTPVDDTGTEKDIYHKLQPNWVVPSENVPLSQPLSTPPR</sequence>
<proteinExistence type="predicted"/>
<name>A0A0A8UUX6_LEGHA</name>
<dbReference type="RefSeq" id="WP_045106190.1">
    <property type="nucleotide sequence ID" value="NZ_LN681225.1"/>
</dbReference>
<dbReference type="AlphaFoldDB" id="A0A0A8UUX6"/>
<evidence type="ECO:0000313" key="3">
    <source>
        <dbReference type="EMBL" id="CEK10897.1"/>
    </source>
</evidence>
<dbReference type="Proteomes" id="UP000032803">
    <property type="component" value="Chromosome I"/>
</dbReference>
<evidence type="ECO:0000256" key="1">
    <source>
        <dbReference type="SAM" id="MobiDB-lite"/>
    </source>
</evidence>
<feature type="signal peptide" evidence="2">
    <location>
        <begin position="1"/>
        <end position="17"/>
    </location>
</feature>
<keyword evidence="4" id="KW-1185">Reference proteome</keyword>
<feature type="region of interest" description="Disordered" evidence="1">
    <location>
        <begin position="41"/>
        <end position="81"/>
    </location>
</feature>
<evidence type="ECO:0000256" key="2">
    <source>
        <dbReference type="SAM" id="SignalP"/>
    </source>
</evidence>
<gene>
    <name evidence="3" type="ORF">LHA_1865</name>
</gene>
<evidence type="ECO:0000313" key="4">
    <source>
        <dbReference type="Proteomes" id="UP000032803"/>
    </source>
</evidence>
<dbReference type="PATRIC" id="fig|449.7.peg.2266"/>
<dbReference type="EMBL" id="LN681225">
    <property type="protein sequence ID" value="CEK10897.1"/>
    <property type="molecule type" value="Genomic_DNA"/>
</dbReference>
<organism evidence="3 4">
    <name type="scientific">Legionella hackeliae</name>
    <dbReference type="NCBI Taxonomy" id="449"/>
    <lineage>
        <taxon>Bacteria</taxon>
        <taxon>Pseudomonadati</taxon>
        <taxon>Pseudomonadota</taxon>
        <taxon>Gammaproteobacteria</taxon>
        <taxon>Legionellales</taxon>
        <taxon>Legionellaceae</taxon>
        <taxon>Legionella</taxon>
    </lineage>
</organism>
<dbReference type="STRING" id="449.LHA_1865"/>
<reference evidence="4" key="1">
    <citation type="submission" date="2014-09" db="EMBL/GenBank/DDBJ databases">
        <authorList>
            <person name="Gomez-Valero L."/>
        </authorList>
    </citation>
    <scope>NUCLEOTIDE SEQUENCE [LARGE SCALE GENOMIC DNA]</scope>
    <source>
        <strain evidence="4">ATCC35250</strain>
    </source>
</reference>
<accession>A0A0A8UUX6</accession>
<feature type="compositionally biased region" description="Polar residues" evidence="1">
    <location>
        <begin position="48"/>
        <end position="65"/>
    </location>
</feature>
<feature type="chain" id="PRO_5009754337" evidence="2">
    <location>
        <begin position="18"/>
        <end position="110"/>
    </location>
</feature>
<dbReference type="HOGENOM" id="CLU_2167817_0_0_6"/>
<dbReference type="OrthoDB" id="5650792at2"/>